<evidence type="ECO:0000313" key="2">
    <source>
        <dbReference type="EMBL" id="BAQ20624.1"/>
    </source>
</evidence>
<name>A0A0B6VQJ3_9CARY</name>
<feature type="signal peptide" evidence="1">
    <location>
        <begin position="1"/>
        <end position="26"/>
    </location>
</feature>
<feature type="chain" id="PRO_5002125251" evidence="1">
    <location>
        <begin position="27"/>
        <end position="195"/>
    </location>
</feature>
<accession>A0A0B6VQJ3</accession>
<dbReference type="InterPro" id="IPR007493">
    <property type="entry name" value="DUF538"/>
</dbReference>
<proteinExistence type="evidence at transcript level"/>
<dbReference type="InterPro" id="IPR036758">
    <property type="entry name" value="At5g01610-like"/>
</dbReference>
<protein>
    <submittedName>
        <fullName evidence="2">Photoconvertible water-soluble chlorophyll-binding protein 1</fullName>
    </submittedName>
</protein>
<dbReference type="AlphaFoldDB" id="A0A0B6VQJ3"/>
<evidence type="ECO:0000256" key="1">
    <source>
        <dbReference type="SAM" id="SignalP"/>
    </source>
</evidence>
<reference evidence="2" key="1">
    <citation type="submission" date="2014-07" db="EMBL/GenBank/DDBJ databases">
        <title>Identification of genes encoding photoconvertible (Class I) water-soluble chlorophyll-binding proteins of Chenopodium ficifolium.</title>
        <authorList>
            <person name="Takahashi S."/>
            <person name="Abe E."/>
            <person name="Satoh H."/>
        </authorList>
    </citation>
    <scope>NUCLEOTIDE SEQUENCE</scope>
    <source>
        <tissue evidence="2">Leaf and stem</tissue>
    </source>
</reference>
<organism evidence="2">
    <name type="scientific">Chenopodium ficifolium</name>
    <dbReference type="NCBI Taxonomy" id="887860"/>
    <lineage>
        <taxon>Eukaryota</taxon>
        <taxon>Viridiplantae</taxon>
        <taxon>Streptophyta</taxon>
        <taxon>Embryophyta</taxon>
        <taxon>Tracheophyta</taxon>
        <taxon>Spermatophyta</taxon>
        <taxon>Magnoliopsida</taxon>
        <taxon>eudicotyledons</taxon>
        <taxon>Gunneridae</taxon>
        <taxon>Pentapetalae</taxon>
        <taxon>Caryophyllales</taxon>
        <taxon>Chenopodiaceae</taxon>
        <taxon>Chenopodioideae</taxon>
        <taxon>Atripliceae</taxon>
        <taxon>Chenopodium</taxon>
    </lineage>
</organism>
<dbReference type="EMBL" id="AB972803">
    <property type="protein sequence ID" value="BAQ20624.1"/>
    <property type="molecule type" value="mRNA"/>
</dbReference>
<dbReference type="Pfam" id="PF04398">
    <property type="entry name" value="DUF538"/>
    <property type="match status" value="1"/>
</dbReference>
<keyword evidence="1" id="KW-0732">Signal</keyword>
<gene>
    <name evidence="2" type="primary">CfWSCP1</name>
</gene>
<dbReference type="Gene3D" id="2.30.240.10">
    <property type="entry name" value="At5g01610-like"/>
    <property type="match status" value="1"/>
</dbReference>
<dbReference type="SUPFAM" id="SSF141562">
    <property type="entry name" value="At5g01610-like"/>
    <property type="match status" value="1"/>
</dbReference>
<sequence>MSPKTTTTSLALLAITLAVTLSSAHAHCPASTIPGILKYYGLPPSIFPGNVQSFSCDLVNKNSIRLTINLLGECTVVNELGAIQNVLKCSEKISAVLSHNKLTEVKGVTVQLYVKLLPWLDAAPFGPLMTITGAEASHGPLNLKLFKFISDQGESPAFPYILFPNQAPKCTHLAFYDTVVANTNTNLPFNPLLVA</sequence>